<gene>
    <name evidence="2" type="ORF">B9Z19DRAFT_1087447</name>
</gene>
<sequence length="54" mass="6107">MVVRVIVERGVYVILFPVLYSIIVSSVAEFLSGFVGWRFALLFRLGVIGFIMLI</sequence>
<reference evidence="2 3" key="1">
    <citation type="submission" date="2017-04" db="EMBL/GenBank/DDBJ databases">
        <title>Draft genome sequence of Tuber borchii Vittad., a whitish edible truffle.</title>
        <authorList>
            <consortium name="DOE Joint Genome Institute"/>
            <person name="Murat C."/>
            <person name="Kuo A."/>
            <person name="Barry K.W."/>
            <person name="Clum A."/>
            <person name="Dockter R.B."/>
            <person name="Fauchery L."/>
            <person name="Iotti M."/>
            <person name="Kohler A."/>
            <person name="Labutti K."/>
            <person name="Lindquist E.A."/>
            <person name="Lipzen A."/>
            <person name="Ohm R.A."/>
            <person name="Wang M."/>
            <person name="Grigoriev I.V."/>
            <person name="Zambonelli A."/>
            <person name="Martin F.M."/>
        </authorList>
    </citation>
    <scope>NUCLEOTIDE SEQUENCE [LARGE SCALE GENOMIC DNA]</scope>
    <source>
        <strain evidence="2 3">Tbo3840</strain>
    </source>
</reference>
<keyword evidence="1" id="KW-0812">Transmembrane</keyword>
<feature type="transmembrane region" description="Helical" evidence="1">
    <location>
        <begin position="34"/>
        <end position="53"/>
    </location>
</feature>
<accession>A0A2T6ZN08</accession>
<evidence type="ECO:0000313" key="3">
    <source>
        <dbReference type="Proteomes" id="UP000244722"/>
    </source>
</evidence>
<dbReference type="AlphaFoldDB" id="A0A2T6ZN08"/>
<feature type="transmembrane region" description="Helical" evidence="1">
    <location>
        <begin position="12"/>
        <end position="28"/>
    </location>
</feature>
<keyword evidence="1" id="KW-1133">Transmembrane helix</keyword>
<proteinExistence type="predicted"/>
<dbReference type="EMBL" id="NESQ01000171">
    <property type="protein sequence ID" value="PUU76879.1"/>
    <property type="molecule type" value="Genomic_DNA"/>
</dbReference>
<evidence type="ECO:0000313" key="2">
    <source>
        <dbReference type="EMBL" id="PUU76879.1"/>
    </source>
</evidence>
<feature type="non-terminal residue" evidence="2">
    <location>
        <position position="54"/>
    </location>
</feature>
<keyword evidence="3" id="KW-1185">Reference proteome</keyword>
<evidence type="ECO:0000256" key="1">
    <source>
        <dbReference type="SAM" id="Phobius"/>
    </source>
</evidence>
<name>A0A2T6ZN08_TUBBO</name>
<keyword evidence="1" id="KW-0472">Membrane</keyword>
<organism evidence="2 3">
    <name type="scientific">Tuber borchii</name>
    <name type="common">White truffle</name>
    <dbReference type="NCBI Taxonomy" id="42251"/>
    <lineage>
        <taxon>Eukaryota</taxon>
        <taxon>Fungi</taxon>
        <taxon>Dikarya</taxon>
        <taxon>Ascomycota</taxon>
        <taxon>Pezizomycotina</taxon>
        <taxon>Pezizomycetes</taxon>
        <taxon>Pezizales</taxon>
        <taxon>Tuberaceae</taxon>
        <taxon>Tuber</taxon>
    </lineage>
</organism>
<comment type="caution">
    <text evidence="2">The sequence shown here is derived from an EMBL/GenBank/DDBJ whole genome shotgun (WGS) entry which is preliminary data.</text>
</comment>
<protein>
    <submittedName>
        <fullName evidence="2">Uncharacterized protein</fullName>
    </submittedName>
</protein>
<dbReference type="Proteomes" id="UP000244722">
    <property type="component" value="Unassembled WGS sequence"/>
</dbReference>